<dbReference type="RefSeq" id="WP_377933534.1">
    <property type="nucleotide sequence ID" value="NZ_JBHUEA010000009.1"/>
</dbReference>
<reference evidence="7" key="1">
    <citation type="journal article" date="2019" name="Int. J. Syst. Evol. Microbiol.">
        <title>The Global Catalogue of Microorganisms (GCM) 10K type strain sequencing project: providing services to taxonomists for standard genome sequencing and annotation.</title>
        <authorList>
            <consortium name="The Broad Institute Genomics Platform"/>
            <consortium name="The Broad Institute Genome Sequencing Center for Infectious Disease"/>
            <person name="Wu L."/>
            <person name="Ma J."/>
        </authorList>
    </citation>
    <scope>NUCLEOTIDE SEQUENCE [LARGE SCALE GENOMIC DNA]</scope>
    <source>
        <strain evidence="7">CGMCC 1.12471</strain>
    </source>
</reference>
<dbReference type="PANTHER" id="PTHR13847:SF286">
    <property type="entry name" value="D-AMINO ACID DEHYDROGENASE"/>
    <property type="match status" value="1"/>
</dbReference>
<dbReference type="Pfam" id="PF01266">
    <property type="entry name" value="DAO"/>
    <property type="match status" value="1"/>
</dbReference>
<dbReference type="SUPFAM" id="SSF51905">
    <property type="entry name" value="FAD/NAD(P)-binding domain"/>
    <property type="match status" value="1"/>
</dbReference>
<dbReference type="Proteomes" id="UP001597347">
    <property type="component" value="Unassembled WGS sequence"/>
</dbReference>
<dbReference type="EMBL" id="JBHUEA010000009">
    <property type="protein sequence ID" value="MFD1721363.1"/>
    <property type="molecule type" value="Genomic_DNA"/>
</dbReference>
<protein>
    <submittedName>
        <fullName evidence="6">TIGR03364 family FAD-dependent oxidoreductase</fullName>
    </submittedName>
</protein>
<dbReference type="Gene3D" id="3.30.9.10">
    <property type="entry name" value="D-Amino Acid Oxidase, subunit A, domain 2"/>
    <property type="match status" value="1"/>
</dbReference>
<comment type="cofactor">
    <cofactor evidence="1">
        <name>FAD</name>
        <dbReference type="ChEBI" id="CHEBI:57692"/>
    </cofactor>
</comment>
<feature type="domain" description="FAD dependent oxidoreductase" evidence="5">
    <location>
        <begin position="9"/>
        <end position="364"/>
    </location>
</feature>
<dbReference type="Gene3D" id="3.50.50.60">
    <property type="entry name" value="FAD/NAD(P)-binding domain"/>
    <property type="match status" value="1"/>
</dbReference>
<dbReference type="InterPro" id="IPR017741">
    <property type="entry name" value="FAD-dependent_OxRdtase_HpnW"/>
</dbReference>
<keyword evidence="4" id="KW-0560">Oxidoreductase</keyword>
<accession>A0ABW4LF31</accession>
<dbReference type="NCBIfam" id="TIGR03364">
    <property type="entry name" value="HpnW_proposed"/>
    <property type="match status" value="1"/>
</dbReference>
<dbReference type="InterPro" id="IPR036188">
    <property type="entry name" value="FAD/NAD-bd_sf"/>
</dbReference>
<keyword evidence="3" id="KW-0285">Flavoprotein</keyword>
<comment type="similarity">
    <text evidence="2">Belongs to the DadA oxidoreductase family.</text>
</comment>
<evidence type="ECO:0000256" key="2">
    <source>
        <dbReference type="ARBA" id="ARBA00009410"/>
    </source>
</evidence>
<evidence type="ECO:0000313" key="7">
    <source>
        <dbReference type="Proteomes" id="UP001597347"/>
    </source>
</evidence>
<proteinExistence type="inferred from homology"/>
<evidence type="ECO:0000313" key="6">
    <source>
        <dbReference type="EMBL" id="MFD1721363.1"/>
    </source>
</evidence>
<organism evidence="6 7">
    <name type="scientific">Amnibacterium endophyticum</name>
    <dbReference type="NCBI Taxonomy" id="2109337"/>
    <lineage>
        <taxon>Bacteria</taxon>
        <taxon>Bacillati</taxon>
        <taxon>Actinomycetota</taxon>
        <taxon>Actinomycetes</taxon>
        <taxon>Micrococcales</taxon>
        <taxon>Microbacteriaceae</taxon>
        <taxon>Amnibacterium</taxon>
    </lineage>
</organism>
<comment type="caution">
    <text evidence="6">The sequence shown here is derived from an EMBL/GenBank/DDBJ whole genome shotgun (WGS) entry which is preliminary data.</text>
</comment>
<evidence type="ECO:0000259" key="5">
    <source>
        <dbReference type="Pfam" id="PF01266"/>
    </source>
</evidence>
<evidence type="ECO:0000256" key="1">
    <source>
        <dbReference type="ARBA" id="ARBA00001974"/>
    </source>
</evidence>
<dbReference type="PANTHER" id="PTHR13847">
    <property type="entry name" value="SARCOSINE DEHYDROGENASE-RELATED"/>
    <property type="match status" value="1"/>
</dbReference>
<keyword evidence="7" id="KW-1185">Reference proteome</keyword>
<sequence length="373" mass="39693">MTEKDLGADLVVVGAGIVGLAHAWHAVRAGMTVVVVERDGYAVGASVRNFGHVCTTAQGGDVLPIALAAREHWLHLGRDAGLEVRRAGTVLVARSAAEQAVLNEFAEERGDAVRSLTPGEAARLLGLAPSGVVGALHLVQDLRVDAPTALPAIAAHLERLGVRFRWRTAVRDAGDGVVTTTRGRIRAGRTVLAVGHDVDRFFPDTADEHGLTRCRLRMLEVDAPGGAAVGPALLTGTSMLRYDGLTSQPSARRVREEVLEQHPALLEHVVNLMLTQRPDGRLVIGDTHHYGVTEDPFEDERSDELVLAEAARLLGADLVVRRRWRGVYASAPTPFLVAQPRDGVQVVSVTSGIGMTTALGLAERVLTSTLVAA</sequence>
<gene>
    <name evidence="6" type="ORF">ACFSBI_07350</name>
</gene>
<evidence type="ECO:0000256" key="4">
    <source>
        <dbReference type="ARBA" id="ARBA00023002"/>
    </source>
</evidence>
<name>A0ABW4LF31_9MICO</name>
<evidence type="ECO:0000256" key="3">
    <source>
        <dbReference type="ARBA" id="ARBA00022630"/>
    </source>
</evidence>
<dbReference type="InterPro" id="IPR006076">
    <property type="entry name" value="FAD-dep_OxRdtase"/>
</dbReference>